<reference evidence="7" key="1">
    <citation type="submission" date="2022-11" db="UniProtKB">
        <authorList>
            <consortium name="WormBaseParasite"/>
        </authorList>
    </citation>
    <scope>IDENTIFICATION</scope>
</reference>
<keyword evidence="2" id="KW-0117">Actin capping</keyword>
<dbReference type="FunFam" id="3.40.20.10:FF:000043">
    <property type="entry name" value="macrophage-capping protein-like isoform X2"/>
    <property type="match status" value="1"/>
</dbReference>
<sequence>MSSGIVDPAFKSAGRAPGIEIWRIEKLKVVPVPAEQYGYFYSGDCYIVMSSIGTPPRAWKIHFWIGNKSSADEQCAVAYKAVELDDSLGGIPIQYREIQNHESKQFLSYFKGGIRYMVGGIDTALRRFDSNTFKKRLFHVKGKRNCRVQQVDLSVQSLNQGDVFILDSGTTIFVWNGPQSNVGERIKGAEIARQIRDEERAGRAKIELIDESWASHNDFFKELGSSPGSK</sequence>
<dbReference type="GO" id="GO:0051014">
    <property type="term" value="P:actin filament severing"/>
    <property type="evidence" value="ECO:0007669"/>
    <property type="project" value="TreeGrafter"/>
</dbReference>
<dbReference type="PRINTS" id="PR00597">
    <property type="entry name" value="GELSOLIN"/>
</dbReference>
<dbReference type="WBParaSite" id="PSAMB.scaffold13663size2173.g35604.t1">
    <property type="protein sequence ID" value="PSAMB.scaffold13663size2173.g35604.t1"/>
    <property type="gene ID" value="PSAMB.scaffold13663size2173.g35604"/>
</dbReference>
<evidence type="ECO:0000256" key="2">
    <source>
        <dbReference type="ARBA" id="ARBA00022467"/>
    </source>
</evidence>
<dbReference type="CDD" id="cd11290">
    <property type="entry name" value="gelsolin_S1_like"/>
    <property type="match status" value="1"/>
</dbReference>
<protein>
    <submittedName>
        <fullName evidence="7">Gelsolin-like domain-containing protein</fullName>
    </submittedName>
</protein>
<evidence type="ECO:0000256" key="4">
    <source>
        <dbReference type="ARBA" id="ARBA00023203"/>
    </source>
</evidence>
<dbReference type="InterPro" id="IPR029006">
    <property type="entry name" value="ADF-H/Gelsolin-like_dom_sf"/>
</dbReference>
<dbReference type="InterPro" id="IPR007123">
    <property type="entry name" value="Gelsolin-like_dom"/>
</dbReference>
<dbReference type="GO" id="GO:0051015">
    <property type="term" value="F:actin filament binding"/>
    <property type="evidence" value="ECO:0007669"/>
    <property type="project" value="InterPro"/>
</dbReference>
<dbReference type="GO" id="GO:0015629">
    <property type="term" value="C:actin cytoskeleton"/>
    <property type="evidence" value="ECO:0007669"/>
    <property type="project" value="TreeGrafter"/>
</dbReference>
<dbReference type="Pfam" id="PF00626">
    <property type="entry name" value="Gelsolin"/>
    <property type="match status" value="2"/>
</dbReference>
<evidence type="ECO:0000313" key="7">
    <source>
        <dbReference type="WBParaSite" id="PSAMB.scaffold13663size2173.g35604.t1"/>
    </source>
</evidence>
<dbReference type="Proteomes" id="UP000887566">
    <property type="component" value="Unplaced"/>
</dbReference>
<dbReference type="SMART" id="SM00262">
    <property type="entry name" value="GEL"/>
    <property type="match status" value="2"/>
</dbReference>
<dbReference type="InterPro" id="IPR007122">
    <property type="entry name" value="Villin/Gelsolin"/>
</dbReference>
<evidence type="ECO:0000256" key="3">
    <source>
        <dbReference type="ARBA" id="ARBA00022737"/>
    </source>
</evidence>
<dbReference type="GO" id="GO:0005737">
    <property type="term" value="C:cytoplasm"/>
    <property type="evidence" value="ECO:0007669"/>
    <property type="project" value="TreeGrafter"/>
</dbReference>
<dbReference type="CDD" id="cd11289">
    <property type="entry name" value="gelsolin_S2_like"/>
    <property type="match status" value="1"/>
</dbReference>
<evidence type="ECO:0000259" key="5">
    <source>
        <dbReference type="Pfam" id="PF00626"/>
    </source>
</evidence>
<keyword evidence="3" id="KW-0677">Repeat</keyword>
<evidence type="ECO:0000313" key="6">
    <source>
        <dbReference type="Proteomes" id="UP000887566"/>
    </source>
</evidence>
<dbReference type="SUPFAM" id="SSF55753">
    <property type="entry name" value="Actin depolymerizing proteins"/>
    <property type="match status" value="2"/>
</dbReference>
<accession>A0A914V0S1</accession>
<dbReference type="GO" id="GO:0008154">
    <property type="term" value="P:actin polymerization or depolymerization"/>
    <property type="evidence" value="ECO:0007669"/>
    <property type="project" value="TreeGrafter"/>
</dbReference>
<comment type="similarity">
    <text evidence="1">Belongs to the villin/gelsolin family.</text>
</comment>
<dbReference type="PANTHER" id="PTHR11977">
    <property type="entry name" value="VILLIN"/>
    <property type="match status" value="1"/>
</dbReference>
<keyword evidence="4" id="KW-0009">Actin-binding</keyword>
<evidence type="ECO:0000256" key="1">
    <source>
        <dbReference type="ARBA" id="ARBA00008418"/>
    </source>
</evidence>
<dbReference type="AlphaFoldDB" id="A0A914V0S1"/>
<dbReference type="PANTHER" id="PTHR11977:SF123">
    <property type="entry name" value="GELSOLIN"/>
    <property type="match status" value="1"/>
</dbReference>
<feature type="domain" description="Gelsolin-like" evidence="5">
    <location>
        <begin position="29"/>
        <end position="107"/>
    </location>
</feature>
<name>A0A914V0S1_9BILA</name>
<dbReference type="Gene3D" id="3.40.20.10">
    <property type="entry name" value="Severin"/>
    <property type="match status" value="2"/>
</dbReference>
<organism evidence="6 7">
    <name type="scientific">Plectus sambesii</name>
    <dbReference type="NCBI Taxonomy" id="2011161"/>
    <lineage>
        <taxon>Eukaryota</taxon>
        <taxon>Metazoa</taxon>
        <taxon>Ecdysozoa</taxon>
        <taxon>Nematoda</taxon>
        <taxon>Chromadorea</taxon>
        <taxon>Plectida</taxon>
        <taxon>Plectina</taxon>
        <taxon>Plectoidea</taxon>
        <taxon>Plectidae</taxon>
        <taxon>Plectus</taxon>
    </lineage>
</organism>
<keyword evidence="6" id="KW-1185">Reference proteome</keyword>
<proteinExistence type="inferred from homology"/>
<dbReference type="GO" id="GO:0005546">
    <property type="term" value="F:phosphatidylinositol-4,5-bisphosphate binding"/>
    <property type="evidence" value="ECO:0007669"/>
    <property type="project" value="TreeGrafter"/>
</dbReference>
<dbReference type="GO" id="GO:0051016">
    <property type="term" value="P:barbed-end actin filament capping"/>
    <property type="evidence" value="ECO:0007669"/>
    <property type="project" value="TreeGrafter"/>
</dbReference>
<feature type="domain" description="Gelsolin-like" evidence="5">
    <location>
        <begin position="147"/>
        <end position="212"/>
    </location>
</feature>